<feature type="compositionally biased region" description="Polar residues" evidence="2">
    <location>
        <begin position="176"/>
        <end position="185"/>
    </location>
</feature>
<name>A0A178ZKV7_9EURO</name>
<feature type="compositionally biased region" description="Polar residues" evidence="2">
    <location>
        <begin position="118"/>
        <end position="129"/>
    </location>
</feature>
<reference evidence="4 5" key="1">
    <citation type="submission" date="2016-04" db="EMBL/GenBank/DDBJ databases">
        <title>Draft genome of Fonsecaea erecta CBS 125763.</title>
        <authorList>
            <person name="Weiss V.A."/>
            <person name="Vicente V.A."/>
            <person name="Raittz R.T."/>
            <person name="Moreno L.F."/>
            <person name="De Souza E.M."/>
            <person name="Pedrosa F.O."/>
            <person name="Steffens M.B."/>
            <person name="Faoro H."/>
            <person name="Tadra-Sfeir M.Z."/>
            <person name="Najafzadeh M.J."/>
            <person name="Felipe M.S."/>
            <person name="Teixeira M."/>
            <person name="Sun J."/>
            <person name="Xi L."/>
            <person name="Gomes R."/>
            <person name="De Azevedo C.M."/>
            <person name="Salgado C.G."/>
            <person name="Da Silva M.B."/>
            <person name="Nascimento M.F."/>
            <person name="Queiroz-Telles F."/>
            <person name="Attili D.S."/>
            <person name="Gorbushina A."/>
        </authorList>
    </citation>
    <scope>NUCLEOTIDE SEQUENCE [LARGE SCALE GENOMIC DNA]</scope>
    <source>
        <strain evidence="4 5">CBS 125763</strain>
    </source>
</reference>
<evidence type="ECO:0000256" key="1">
    <source>
        <dbReference type="SAM" id="Coils"/>
    </source>
</evidence>
<dbReference type="PANTHER" id="PTHR42470">
    <property type="entry name" value="VAST DOMAIN-CONTAINING PROTEIN"/>
    <property type="match status" value="1"/>
</dbReference>
<feature type="domain" description="DUF7924" evidence="3">
    <location>
        <begin position="254"/>
        <end position="490"/>
    </location>
</feature>
<gene>
    <name evidence="4" type="ORF">AYL99_05432</name>
</gene>
<feature type="region of interest" description="Disordered" evidence="2">
    <location>
        <begin position="1"/>
        <end position="129"/>
    </location>
</feature>
<dbReference type="STRING" id="1367422.A0A178ZKV7"/>
<protein>
    <recommendedName>
        <fullName evidence="3">DUF7924 domain-containing protein</fullName>
    </recommendedName>
</protein>
<dbReference type="OrthoDB" id="5400850at2759"/>
<evidence type="ECO:0000259" key="3">
    <source>
        <dbReference type="Pfam" id="PF25545"/>
    </source>
</evidence>
<evidence type="ECO:0000313" key="5">
    <source>
        <dbReference type="Proteomes" id="UP000078343"/>
    </source>
</evidence>
<dbReference type="InterPro" id="IPR057684">
    <property type="entry name" value="DUF7924"/>
</dbReference>
<proteinExistence type="predicted"/>
<keyword evidence="5" id="KW-1185">Reference proteome</keyword>
<feature type="region of interest" description="Disordered" evidence="2">
    <location>
        <begin position="144"/>
        <end position="192"/>
    </location>
</feature>
<keyword evidence="1" id="KW-0175">Coiled coil</keyword>
<dbReference type="Pfam" id="PF25545">
    <property type="entry name" value="DUF7924"/>
    <property type="match status" value="1"/>
</dbReference>
<evidence type="ECO:0000313" key="4">
    <source>
        <dbReference type="EMBL" id="OAP60430.1"/>
    </source>
</evidence>
<feature type="compositionally biased region" description="Polar residues" evidence="2">
    <location>
        <begin position="85"/>
        <end position="110"/>
    </location>
</feature>
<dbReference type="EMBL" id="LVYI01000004">
    <property type="protein sequence ID" value="OAP60430.1"/>
    <property type="molecule type" value="Genomic_DNA"/>
</dbReference>
<feature type="coiled-coil region" evidence="1">
    <location>
        <begin position="575"/>
        <end position="624"/>
    </location>
</feature>
<organism evidence="4 5">
    <name type="scientific">Fonsecaea erecta</name>
    <dbReference type="NCBI Taxonomy" id="1367422"/>
    <lineage>
        <taxon>Eukaryota</taxon>
        <taxon>Fungi</taxon>
        <taxon>Dikarya</taxon>
        <taxon>Ascomycota</taxon>
        <taxon>Pezizomycotina</taxon>
        <taxon>Eurotiomycetes</taxon>
        <taxon>Chaetothyriomycetidae</taxon>
        <taxon>Chaetothyriales</taxon>
        <taxon>Herpotrichiellaceae</taxon>
        <taxon>Fonsecaea</taxon>
    </lineage>
</organism>
<evidence type="ECO:0000256" key="2">
    <source>
        <dbReference type="SAM" id="MobiDB-lite"/>
    </source>
</evidence>
<comment type="caution">
    <text evidence="4">The sequence shown here is derived from an EMBL/GenBank/DDBJ whole genome shotgun (WGS) entry which is preliminary data.</text>
</comment>
<dbReference type="GeneID" id="30009600"/>
<feature type="compositionally biased region" description="Basic and acidic residues" evidence="2">
    <location>
        <begin position="39"/>
        <end position="58"/>
    </location>
</feature>
<sequence>MSAKQGDLDIGTPTDPSNDRHRSQSNSSMNLVAGKRRRCEFEDSVSRPEPSTKRRLLDRSPPLLPVHASPSTSQIAVAEQLPSPKVTNSSKGDQQLSEFHSNPPLSQSPPTELRGVANPTSEEPCTFLESETQDWQIRRWVLATEGSEENDPQPPPIEPYPEELGGMPSAKRKSSQESLGPTSSYGEDPESIASTDARSNFYSSPAFPTLIAQHGIYMDDSPSGLEKEELEFCQELLSTSAPHPVDTMLDDAFFLSFSKLTRNKSEQWLVKHMHSHLFPSPELLALRGHDEFKGLGLIEGCGDNWLRAIFPAYGKCPQPDCTIAFKWENFSREELRKLGITIGLPSKYLARDDMFFPFITCEAKCDSQVVGLADRQNVYSMSVALEGVVDLFRRTNRLQELNGKALGLSISYDNDTVKMYAHYVVTNAQKPSGQPSQQPAKMTTMKYWTRIGQVFLSNDGGKDRWKPYDFFYNACLKFSPRHLKRIKEAIALLRDPAEASSQSVPSVDEDGQDLQVGQDVKVGEGVFKKPRNDGINGELRKQIAGLEKQLAASDAHQDEARSRESALHDQLAYLRDEARTRESALHDQLEKLRDEARIRESALHDQLEKLRDEARIRESALRDEARSRESALQAQLGRVLQLLETRSN</sequence>
<dbReference type="RefSeq" id="XP_018693797.1">
    <property type="nucleotide sequence ID" value="XM_018836944.1"/>
</dbReference>
<dbReference type="Proteomes" id="UP000078343">
    <property type="component" value="Unassembled WGS sequence"/>
</dbReference>
<accession>A0A178ZKV7</accession>
<dbReference type="PANTHER" id="PTHR42470:SF2">
    <property type="match status" value="1"/>
</dbReference>
<dbReference type="AlphaFoldDB" id="A0A178ZKV7"/>